<dbReference type="AlphaFoldDB" id="A0A1B6F9I8"/>
<sequence length="111" mass="11812">DKKSDETLDPNASAVLPNSPPQIADSAECAKNLTKVASNIVKCSTDVPKLTSEIATFNDKQPLVTTNKNSSALNLADEKRDKPSKTVNNLQTSPTNLKKTPSSSSEKSQSP</sequence>
<evidence type="ECO:0000313" key="2">
    <source>
        <dbReference type="EMBL" id="JAS46887.1"/>
    </source>
</evidence>
<gene>
    <name evidence="2" type="ORF">g.49158</name>
</gene>
<feature type="region of interest" description="Disordered" evidence="1">
    <location>
        <begin position="64"/>
        <end position="111"/>
    </location>
</feature>
<organism evidence="2">
    <name type="scientific">Cuerna arida</name>
    <dbReference type="NCBI Taxonomy" id="1464854"/>
    <lineage>
        <taxon>Eukaryota</taxon>
        <taxon>Metazoa</taxon>
        <taxon>Ecdysozoa</taxon>
        <taxon>Arthropoda</taxon>
        <taxon>Hexapoda</taxon>
        <taxon>Insecta</taxon>
        <taxon>Pterygota</taxon>
        <taxon>Neoptera</taxon>
        <taxon>Paraneoptera</taxon>
        <taxon>Hemiptera</taxon>
        <taxon>Auchenorrhyncha</taxon>
        <taxon>Membracoidea</taxon>
        <taxon>Cicadellidae</taxon>
        <taxon>Cicadellinae</taxon>
        <taxon>Proconiini</taxon>
        <taxon>Cuerna</taxon>
    </lineage>
</organism>
<accession>A0A1B6F9I8</accession>
<feature type="non-terminal residue" evidence="2">
    <location>
        <position position="111"/>
    </location>
</feature>
<name>A0A1B6F9I8_9HEMI</name>
<feature type="non-terminal residue" evidence="2">
    <location>
        <position position="1"/>
    </location>
</feature>
<proteinExistence type="predicted"/>
<feature type="compositionally biased region" description="Polar residues" evidence="1">
    <location>
        <begin position="64"/>
        <end position="73"/>
    </location>
</feature>
<reference evidence="2" key="1">
    <citation type="submission" date="2015-11" db="EMBL/GenBank/DDBJ databases">
        <title>De novo transcriptome assembly of four potential Pierce s Disease insect vectors from Arizona vineyards.</title>
        <authorList>
            <person name="Tassone E.E."/>
        </authorList>
    </citation>
    <scope>NUCLEOTIDE SEQUENCE</scope>
</reference>
<feature type="region of interest" description="Disordered" evidence="1">
    <location>
        <begin position="1"/>
        <end position="20"/>
    </location>
</feature>
<feature type="compositionally biased region" description="Polar residues" evidence="1">
    <location>
        <begin position="85"/>
        <end position="101"/>
    </location>
</feature>
<evidence type="ECO:0000256" key="1">
    <source>
        <dbReference type="SAM" id="MobiDB-lite"/>
    </source>
</evidence>
<dbReference type="EMBL" id="GECZ01022882">
    <property type="protein sequence ID" value="JAS46887.1"/>
    <property type="molecule type" value="Transcribed_RNA"/>
</dbReference>
<protein>
    <submittedName>
        <fullName evidence="2">Uncharacterized protein</fullName>
    </submittedName>
</protein>
<feature type="compositionally biased region" description="Low complexity" evidence="1">
    <location>
        <begin position="102"/>
        <end position="111"/>
    </location>
</feature>